<gene>
    <name evidence="9" type="primary">hisC</name>
    <name evidence="11" type="ORF">SAMN05444406_101141</name>
</gene>
<dbReference type="InterPro" id="IPR015424">
    <property type="entry name" value="PyrdxlP-dep_Trfase"/>
</dbReference>
<evidence type="ECO:0000256" key="8">
    <source>
        <dbReference type="ARBA" id="ARBA00023102"/>
    </source>
</evidence>
<dbReference type="CDD" id="cd00609">
    <property type="entry name" value="AAT_like"/>
    <property type="match status" value="1"/>
</dbReference>
<proteinExistence type="inferred from homology"/>
<dbReference type="InterPro" id="IPR015422">
    <property type="entry name" value="PyrdxlP-dep_Trfase_small"/>
</dbReference>
<dbReference type="InterPro" id="IPR015421">
    <property type="entry name" value="PyrdxlP-dep_Trfase_major"/>
</dbReference>
<evidence type="ECO:0000256" key="1">
    <source>
        <dbReference type="ARBA" id="ARBA00001933"/>
    </source>
</evidence>
<feature type="domain" description="Aminotransferase class I/classII large" evidence="10">
    <location>
        <begin position="23"/>
        <end position="347"/>
    </location>
</feature>
<protein>
    <recommendedName>
        <fullName evidence="9">Histidinol-phosphate aminotransferase</fullName>
        <ecNumber evidence="9">2.6.1.9</ecNumber>
    </recommendedName>
    <alternativeName>
        <fullName evidence="9">Imidazole acetol-phosphate transaminase</fullName>
    </alternativeName>
</protein>
<evidence type="ECO:0000256" key="3">
    <source>
        <dbReference type="ARBA" id="ARBA00011738"/>
    </source>
</evidence>
<dbReference type="InterPro" id="IPR005861">
    <property type="entry name" value="HisP_aminotrans"/>
</dbReference>
<reference evidence="11 12" key="1">
    <citation type="submission" date="2016-10" db="EMBL/GenBank/DDBJ databases">
        <authorList>
            <person name="de Groot N.N."/>
        </authorList>
    </citation>
    <scope>NUCLEOTIDE SEQUENCE [LARGE SCALE GENOMIC DNA]</scope>
    <source>
        <strain evidence="11 12">DSM 20678</strain>
    </source>
</reference>
<dbReference type="Pfam" id="PF00155">
    <property type="entry name" value="Aminotran_1_2"/>
    <property type="match status" value="1"/>
</dbReference>
<feature type="modified residue" description="N6-(pyridoxal phosphate)lysine" evidence="9">
    <location>
        <position position="213"/>
    </location>
</feature>
<comment type="pathway">
    <text evidence="9">Amino-acid biosynthesis; L-histidine biosynthesis; L-histidine from 5-phospho-alpha-D-ribose 1-diphosphate: step 7/9.</text>
</comment>
<dbReference type="OrthoDB" id="9813612at2"/>
<dbReference type="Proteomes" id="UP000198577">
    <property type="component" value="Unassembled WGS sequence"/>
</dbReference>
<dbReference type="NCBIfam" id="TIGR01141">
    <property type="entry name" value="hisC"/>
    <property type="match status" value="1"/>
</dbReference>
<dbReference type="GO" id="GO:0000105">
    <property type="term" value="P:L-histidine biosynthetic process"/>
    <property type="evidence" value="ECO:0007669"/>
    <property type="project" value="UniProtKB-UniRule"/>
</dbReference>
<accession>A0A1I5RW13</accession>
<dbReference type="HAMAP" id="MF_01023">
    <property type="entry name" value="HisC_aminotrans_2"/>
    <property type="match status" value="1"/>
</dbReference>
<comment type="similarity">
    <text evidence="2 9">Belongs to the class-II pyridoxal-phosphate-dependent aminotransferase family. Histidinol-phosphate aminotransferase subfamily.</text>
</comment>
<dbReference type="STRING" id="937334.SAMN05444406_101141"/>
<dbReference type="EC" id="2.6.1.9" evidence="9"/>
<dbReference type="UniPathway" id="UPA00031">
    <property type="reaction ID" value="UER00012"/>
</dbReference>
<dbReference type="PANTHER" id="PTHR42885:SF2">
    <property type="entry name" value="HISTIDINOL-PHOSPHATE AMINOTRANSFERASE"/>
    <property type="match status" value="1"/>
</dbReference>
<evidence type="ECO:0000256" key="5">
    <source>
        <dbReference type="ARBA" id="ARBA00022605"/>
    </source>
</evidence>
<evidence type="ECO:0000256" key="9">
    <source>
        <dbReference type="HAMAP-Rule" id="MF_01023"/>
    </source>
</evidence>
<organism evidence="11 12">
    <name type="scientific">Caldicoprobacter faecalis</name>
    <dbReference type="NCBI Taxonomy" id="937334"/>
    <lineage>
        <taxon>Bacteria</taxon>
        <taxon>Bacillati</taxon>
        <taxon>Bacillota</taxon>
        <taxon>Clostridia</taxon>
        <taxon>Caldicoprobacterales</taxon>
        <taxon>Caldicoprobacteraceae</taxon>
        <taxon>Caldicoprobacter</taxon>
    </lineage>
</organism>
<keyword evidence="6 9" id="KW-0808">Transferase</keyword>
<evidence type="ECO:0000256" key="7">
    <source>
        <dbReference type="ARBA" id="ARBA00022898"/>
    </source>
</evidence>
<evidence type="ECO:0000256" key="6">
    <source>
        <dbReference type="ARBA" id="ARBA00022679"/>
    </source>
</evidence>
<keyword evidence="7 9" id="KW-0663">Pyridoxal phosphate</keyword>
<evidence type="ECO:0000259" key="10">
    <source>
        <dbReference type="Pfam" id="PF00155"/>
    </source>
</evidence>
<dbReference type="RefSeq" id="WP_092281810.1">
    <property type="nucleotide sequence ID" value="NZ_FOXR01000001.1"/>
</dbReference>
<dbReference type="PANTHER" id="PTHR42885">
    <property type="entry name" value="HISTIDINOL-PHOSPHATE AMINOTRANSFERASE-RELATED"/>
    <property type="match status" value="1"/>
</dbReference>
<dbReference type="SUPFAM" id="SSF53383">
    <property type="entry name" value="PLP-dependent transferases"/>
    <property type="match status" value="1"/>
</dbReference>
<keyword evidence="12" id="KW-1185">Reference proteome</keyword>
<dbReference type="AlphaFoldDB" id="A0A1I5RW13"/>
<dbReference type="GO" id="GO:0004400">
    <property type="term" value="F:histidinol-phosphate transaminase activity"/>
    <property type="evidence" value="ECO:0007669"/>
    <property type="project" value="UniProtKB-UniRule"/>
</dbReference>
<dbReference type="Gene3D" id="3.90.1150.10">
    <property type="entry name" value="Aspartate Aminotransferase, domain 1"/>
    <property type="match status" value="1"/>
</dbReference>
<dbReference type="InterPro" id="IPR001917">
    <property type="entry name" value="Aminotrans_II_pyridoxalP_BS"/>
</dbReference>
<comment type="subunit">
    <text evidence="3 9">Homodimer.</text>
</comment>
<dbReference type="InterPro" id="IPR004839">
    <property type="entry name" value="Aminotransferase_I/II_large"/>
</dbReference>
<dbReference type="EMBL" id="FOXR01000001">
    <property type="protein sequence ID" value="SFP62597.1"/>
    <property type="molecule type" value="Genomic_DNA"/>
</dbReference>
<evidence type="ECO:0000256" key="4">
    <source>
        <dbReference type="ARBA" id="ARBA00022576"/>
    </source>
</evidence>
<comment type="catalytic activity">
    <reaction evidence="9">
        <text>L-histidinol phosphate + 2-oxoglutarate = 3-(imidazol-4-yl)-2-oxopropyl phosphate + L-glutamate</text>
        <dbReference type="Rhea" id="RHEA:23744"/>
        <dbReference type="ChEBI" id="CHEBI:16810"/>
        <dbReference type="ChEBI" id="CHEBI:29985"/>
        <dbReference type="ChEBI" id="CHEBI:57766"/>
        <dbReference type="ChEBI" id="CHEBI:57980"/>
        <dbReference type="EC" id="2.6.1.9"/>
    </reaction>
</comment>
<evidence type="ECO:0000313" key="12">
    <source>
        <dbReference type="Proteomes" id="UP000198577"/>
    </source>
</evidence>
<keyword evidence="5 9" id="KW-0028">Amino-acid biosynthesis</keyword>
<evidence type="ECO:0000313" key="11">
    <source>
        <dbReference type="EMBL" id="SFP62597.1"/>
    </source>
</evidence>
<keyword evidence="8 9" id="KW-0368">Histidine biosynthesis</keyword>
<sequence>MAEFLRNDLKALKPYKVRSVPYKIKLDANESPYDLPEAIRQQLVKELMEGCQFNRYPDSDATALRQAISRYCGVSPDEVMVGAGSDELIRVIISAFVGKGDGVLCPSPSFTMYGIFTHIAGGIPVEVPLDDNFDYDVSAFYKAIEQYKPRVVFICSPNNPTGNVIDKDELMKLIKAFNGVVVVDEAYGEFCGDSIADQIVNYPNALVLKTFSKAFGLAGLRVGYLIGNRKLVEQVYAVKPPYNLNSFSQKAAQLVLENIDLFRSRIASMIHERERLYDKLRGVKGIEVYPSKANFLLIKVPDAEMVYKKLIGEGILVRNFPNDPRLKNYLRITVGTRQDNDAFVETLKRILEG</sequence>
<dbReference type="Gene3D" id="3.40.640.10">
    <property type="entry name" value="Type I PLP-dependent aspartate aminotransferase-like (Major domain)"/>
    <property type="match status" value="1"/>
</dbReference>
<dbReference type="PROSITE" id="PS00599">
    <property type="entry name" value="AA_TRANSFER_CLASS_2"/>
    <property type="match status" value="1"/>
</dbReference>
<comment type="cofactor">
    <cofactor evidence="1 9">
        <name>pyridoxal 5'-phosphate</name>
        <dbReference type="ChEBI" id="CHEBI:597326"/>
    </cofactor>
</comment>
<name>A0A1I5RW13_9FIRM</name>
<keyword evidence="4 9" id="KW-0032">Aminotransferase</keyword>
<dbReference type="GO" id="GO:0030170">
    <property type="term" value="F:pyridoxal phosphate binding"/>
    <property type="evidence" value="ECO:0007669"/>
    <property type="project" value="InterPro"/>
</dbReference>
<evidence type="ECO:0000256" key="2">
    <source>
        <dbReference type="ARBA" id="ARBA00007970"/>
    </source>
</evidence>